<evidence type="ECO:0000256" key="1">
    <source>
        <dbReference type="SAM" id="Phobius"/>
    </source>
</evidence>
<reference evidence="3" key="1">
    <citation type="submission" date="2021-06" db="EMBL/GenBank/DDBJ databases">
        <authorList>
            <person name="Huq M.A."/>
        </authorList>
    </citation>
    <scope>NUCLEOTIDE SEQUENCE</scope>
    <source>
        <strain evidence="3">MAH-26</strain>
    </source>
</reference>
<dbReference type="GO" id="GO:0016020">
    <property type="term" value="C:membrane"/>
    <property type="evidence" value="ECO:0007669"/>
    <property type="project" value="TreeGrafter"/>
</dbReference>
<feature type="transmembrane region" description="Helical" evidence="1">
    <location>
        <begin position="351"/>
        <end position="371"/>
    </location>
</feature>
<dbReference type="Proteomes" id="UP000812270">
    <property type="component" value="Unassembled WGS sequence"/>
</dbReference>
<keyword evidence="3" id="KW-0012">Acyltransferase</keyword>
<sequence>MQKNTHRIEALDSLRGIAALQVLLHHCLLCLPVFYAVFSPKAPLPFSSAENTILNALTYSPLHFFWLGNEPVILFFVLSGFVLSIPFNDGGQHFDYKAYFAKRLIRLYIPYIVSIFLSMLLRVVLYHPLNIHISDWFISMWTKPVSAQQLADIILLKSDAEFQNVVSTLWSLVIEIKLSLIFPLILFFYRRLNFVWSFAVLIGIILTYHLLVKAGLFERFGKSFETFYYLSFFIMGAVLNFFKDYFLRIINGFPAAVIIFITIVALLLSTCSWNIWLLPEHPRNFLIMIANYLIAGAGMLWILLFLSNYYKRVAESAPLKWLGKISFSLYIIHPVCLLIAVYSLRVLPVPVMILAGFVLSFVFASVYYKLVEQPSLIFAKKIADRIKKRKIQGVKS</sequence>
<keyword evidence="1" id="KW-0472">Membrane</keyword>
<dbReference type="EMBL" id="JAHSPG010000001">
    <property type="protein sequence ID" value="MBV4355662.1"/>
    <property type="molecule type" value="Genomic_DNA"/>
</dbReference>
<feature type="transmembrane region" description="Helical" evidence="1">
    <location>
        <begin position="285"/>
        <end position="306"/>
    </location>
</feature>
<dbReference type="RefSeq" id="WP_217789212.1">
    <property type="nucleotide sequence ID" value="NZ_JAHSPG010000001.1"/>
</dbReference>
<dbReference type="Pfam" id="PF01757">
    <property type="entry name" value="Acyl_transf_3"/>
    <property type="match status" value="1"/>
</dbReference>
<name>A0A9E2S4W2_9BACT</name>
<feature type="transmembrane region" description="Helical" evidence="1">
    <location>
        <begin position="169"/>
        <end position="189"/>
    </location>
</feature>
<feature type="transmembrane region" description="Helical" evidence="1">
    <location>
        <begin position="16"/>
        <end position="38"/>
    </location>
</feature>
<protein>
    <submittedName>
        <fullName evidence="3">Acyltransferase</fullName>
    </submittedName>
</protein>
<dbReference type="GO" id="GO:0000271">
    <property type="term" value="P:polysaccharide biosynthetic process"/>
    <property type="evidence" value="ECO:0007669"/>
    <property type="project" value="TreeGrafter"/>
</dbReference>
<keyword evidence="4" id="KW-1185">Reference proteome</keyword>
<dbReference type="InterPro" id="IPR002656">
    <property type="entry name" value="Acyl_transf_3_dom"/>
</dbReference>
<evidence type="ECO:0000313" key="4">
    <source>
        <dbReference type="Proteomes" id="UP000812270"/>
    </source>
</evidence>
<dbReference type="PANTHER" id="PTHR23028:SF53">
    <property type="entry name" value="ACYL_TRANSF_3 DOMAIN-CONTAINING PROTEIN"/>
    <property type="match status" value="1"/>
</dbReference>
<dbReference type="AlphaFoldDB" id="A0A9E2S4W2"/>
<feature type="transmembrane region" description="Helical" evidence="1">
    <location>
        <begin position="64"/>
        <end position="87"/>
    </location>
</feature>
<proteinExistence type="predicted"/>
<feature type="domain" description="Acyltransferase 3" evidence="2">
    <location>
        <begin position="9"/>
        <end position="368"/>
    </location>
</feature>
<evidence type="ECO:0000259" key="2">
    <source>
        <dbReference type="Pfam" id="PF01757"/>
    </source>
</evidence>
<dbReference type="InterPro" id="IPR050879">
    <property type="entry name" value="Acyltransferase_3"/>
</dbReference>
<dbReference type="PANTHER" id="PTHR23028">
    <property type="entry name" value="ACETYLTRANSFERASE"/>
    <property type="match status" value="1"/>
</dbReference>
<feature type="transmembrane region" description="Helical" evidence="1">
    <location>
        <begin position="194"/>
        <end position="211"/>
    </location>
</feature>
<gene>
    <name evidence="3" type="ORF">KTO63_00790</name>
</gene>
<feature type="transmembrane region" description="Helical" evidence="1">
    <location>
        <begin position="254"/>
        <end position="279"/>
    </location>
</feature>
<keyword evidence="1" id="KW-1133">Transmembrane helix</keyword>
<feature type="transmembrane region" description="Helical" evidence="1">
    <location>
        <begin position="108"/>
        <end position="129"/>
    </location>
</feature>
<evidence type="ECO:0000313" key="3">
    <source>
        <dbReference type="EMBL" id="MBV4355662.1"/>
    </source>
</evidence>
<comment type="caution">
    <text evidence="3">The sequence shown here is derived from an EMBL/GenBank/DDBJ whole genome shotgun (WGS) entry which is preliminary data.</text>
</comment>
<feature type="transmembrane region" description="Helical" evidence="1">
    <location>
        <begin position="226"/>
        <end position="242"/>
    </location>
</feature>
<keyword evidence="3" id="KW-0808">Transferase</keyword>
<feature type="transmembrane region" description="Helical" evidence="1">
    <location>
        <begin position="327"/>
        <end position="345"/>
    </location>
</feature>
<dbReference type="GO" id="GO:0016747">
    <property type="term" value="F:acyltransferase activity, transferring groups other than amino-acyl groups"/>
    <property type="evidence" value="ECO:0007669"/>
    <property type="project" value="InterPro"/>
</dbReference>
<keyword evidence="1" id="KW-0812">Transmembrane</keyword>
<organism evidence="3 4">
    <name type="scientific">Pinibacter aurantiacus</name>
    <dbReference type="NCBI Taxonomy" id="2851599"/>
    <lineage>
        <taxon>Bacteria</taxon>
        <taxon>Pseudomonadati</taxon>
        <taxon>Bacteroidota</taxon>
        <taxon>Chitinophagia</taxon>
        <taxon>Chitinophagales</taxon>
        <taxon>Chitinophagaceae</taxon>
        <taxon>Pinibacter</taxon>
    </lineage>
</organism>
<accession>A0A9E2S4W2</accession>